<keyword evidence="5" id="KW-0119">Carbohydrate metabolism</keyword>
<evidence type="ECO:0000256" key="8">
    <source>
        <dbReference type="ARBA" id="ARBA00044972"/>
    </source>
</evidence>
<dbReference type="InterPro" id="IPR047581">
    <property type="entry name" value="EcSI_cupin"/>
</dbReference>
<evidence type="ECO:0000313" key="10">
    <source>
        <dbReference type="Proteomes" id="UP000461948"/>
    </source>
</evidence>
<evidence type="ECO:0000256" key="4">
    <source>
        <dbReference type="ARBA" id="ARBA00023235"/>
    </source>
</evidence>
<name>A0A7X2SUF5_ENTAG</name>
<dbReference type="Gene3D" id="2.60.120.10">
    <property type="entry name" value="Jelly Rolls"/>
    <property type="match status" value="1"/>
</dbReference>
<dbReference type="RefSeq" id="WP_346528290.1">
    <property type="nucleotide sequence ID" value="NZ_JBDFNH010000001.1"/>
</dbReference>
<dbReference type="InterPro" id="IPR010864">
    <property type="entry name" value="D-lyxose_isomer"/>
</dbReference>
<dbReference type="GO" id="GO:0047828">
    <property type="term" value="F:D-lyxose ketol-isomerase activity"/>
    <property type="evidence" value="ECO:0007669"/>
    <property type="project" value="UniProtKB-EC"/>
</dbReference>
<comment type="caution">
    <text evidence="9">The sequence shown here is derived from an EMBL/GenBank/DDBJ whole genome shotgun (WGS) entry which is preliminary data.</text>
</comment>
<dbReference type="AlphaFoldDB" id="A0A7X2SUF5"/>
<dbReference type="InterPro" id="IPR014710">
    <property type="entry name" value="RmlC-like_jellyroll"/>
</dbReference>
<evidence type="ECO:0000256" key="6">
    <source>
        <dbReference type="ARBA" id="ARBA00044907"/>
    </source>
</evidence>
<gene>
    <name evidence="9" type="ORF">GKC49_04690</name>
</gene>
<evidence type="ECO:0000313" key="9">
    <source>
        <dbReference type="EMBL" id="MSE14462.1"/>
    </source>
</evidence>
<evidence type="ECO:0000256" key="3">
    <source>
        <dbReference type="ARBA" id="ARBA00023211"/>
    </source>
</evidence>
<keyword evidence="4 9" id="KW-0413">Isomerase</keyword>
<dbReference type="EMBL" id="WKLC01000117">
    <property type="protein sequence ID" value="MSE14462.1"/>
    <property type="molecule type" value="Genomic_DNA"/>
</dbReference>
<dbReference type="SUPFAM" id="SSF51182">
    <property type="entry name" value="RmlC-like cupins"/>
    <property type="match status" value="1"/>
</dbReference>
<organism evidence="9 10">
    <name type="scientific">Enterobacter agglomerans</name>
    <name type="common">Erwinia herbicola</name>
    <name type="synonym">Pantoea agglomerans</name>
    <dbReference type="NCBI Taxonomy" id="549"/>
    <lineage>
        <taxon>Bacteria</taxon>
        <taxon>Pseudomonadati</taxon>
        <taxon>Pseudomonadota</taxon>
        <taxon>Gammaproteobacteria</taxon>
        <taxon>Enterobacterales</taxon>
        <taxon>Erwiniaceae</taxon>
        <taxon>Pantoea</taxon>
        <taxon>Pantoea agglomerans group</taxon>
    </lineage>
</organism>
<comment type="cofactor">
    <cofactor evidence="1">
        <name>Mn(2+)</name>
        <dbReference type="ChEBI" id="CHEBI:29035"/>
    </cofactor>
</comment>
<dbReference type="EC" id="5.3.1.15" evidence="8"/>
<protein>
    <recommendedName>
        <fullName evidence="8">D-lyxose ketol-isomerase</fullName>
        <ecNumber evidence="8">5.3.1.15</ecNumber>
    </recommendedName>
</protein>
<evidence type="ECO:0000256" key="7">
    <source>
        <dbReference type="ARBA" id="ARBA00044951"/>
    </source>
</evidence>
<sequence>MQRSEVNYYLQHTREFFRQQNVHLPPWADFDVSQWRAQDREVAQEILALRLGWDLTSFGAADFLQTGLTLFTLRNGSPGGQPWHKPYAEKIMHVREGQQTPMHYHPRKMEDIINRGGGNLIVELHNRDGDGLADSLVAVSLDGLRQTHAAGSQLRLSPGESVTLEAGIWHSFWGESGFGDVLVGEVSMPNDDENDNVFLTPLARFNPLEEDEAPRWLLCNDYAHWLSCARQA</sequence>
<evidence type="ECO:0000256" key="2">
    <source>
        <dbReference type="ARBA" id="ARBA00022723"/>
    </source>
</evidence>
<evidence type="ECO:0000256" key="1">
    <source>
        <dbReference type="ARBA" id="ARBA00001936"/>
    </source>
</evidence>
<proteinExistence type="inferred from homology"/>
<comment type="catalytic activity">
    <reaction evidence="6">
        <text>D-lyxose = D-xylulose</text>
        <dbReference type="Rhea" id="RHEA:14201"/>
        <dbReference type="ChEBI" id="CHEBI:16789"/>
        <dbReference type="ChEBI" id="CHEBI:17140"/>
        <dbReference type="EC" id="5.3.1.15"/>
    </reaction>
</comment>
<accession>A0A7X2SUF5</accession>
<dbReference type="CDD" id="cd20309">
    <property type="entry name" value="cupin_EcSI"/>
    <property type="match status" value="1"/>
</dbReference>
<keyword evidence="3" id="KW-0464">Manganese</keyword>
<dbReference type="Pfam" id="PF07385">
    <property type="entry name" value="Lyx_isomer"/>
    <property type="match status" value="1"/>
</dbReference>
<reference evidence="9 10" key="1">
    <citation type="submission" date="2019-11" db="EMBL/GenBank/DDBJ databases">
        <title>Draft Genome Sequence of Plant Growth-Promoting Rhizosphere-Associated Bacteria.</title>
        <authorList>
            <person name="Vasilyev I.Y."/>
            <person name="Radchenko V."/>
            <person name="Ilnitskaya E.V."/>
        </authorList>
    </citation>
    <scope>NUCLEOTIDE SEQUENCE [LARGE SCALE GENOMIC DNA]</scope>
    <source>
        <strain evidence="9 10">VRA_MhP_f</strain>
    </source>
</reference>
<dbReference type="GO" id="GO:0046872">
    <property type="term" value="F:metal ion binding"/>
    <property type="evidence" value="ECO:0007669"/>
    <property type="project" value="UniProtKB-KW"/>
</dbReference>
<evidence type="ECO:0000256" key="5">
    <source>
        <dbReference type="ARBA" id="ARBA00023277"/>
    </source>
</evidence>
<dbReference type="InterPro" id="IPR011051">
    <property type="entry name" value="RmlC_Cupin_sf"/>
</dbReference>
<comment type="similarity">
    <text evidence="7">Belongs to the D-lyxose ketol-isomerase family.</text>
</comment>
<keyword evidence="2" id="KW-0479">Metal-binding</keyword>
<dbReference type="Proteomes" id="UP000461948">
    <property type="component" value="Unassembled WGS sequence"/>
</dbReference>